<protein>
    <submittedName>
        <fullName evidence="1">Uncharacterized protein</fullName>
    </submittedName>
</protein>
<accession>A0A0X3AQ31</accession>
<sequence length="152" mass="16776">MNTYAYVSDSNSFTDVFGLSPDIPLARAGEDLFVGTYNQVRAGNIKSGLNSTHTPHHVVQNALSQTTHGKGITINLNKDLHELTRTYRVPVDKSIVGLRNNLAADIKDLKRILLDAGYDPKVVNRQLQELIRQNKALGGFDKPPRTPKTGCH</sequence>
<dbReference type="Proteomes" id="UP000182761">
    <property type="component" value="Unassembled WGS sequence"/>
</dbReference>
<reference evidence="1 2" key="1">
    <citation type="submission" date="2016-01" db="EMBL/GenBank/DDBJ databases">
        <authorList>
            <person name="McClelland M."/>
            <person name="Jain A."/>
            <person name="Saraogi P."/>
            <person name="Mendelson R."/>
            <person name="Westerman R."/>
            <person name="SanMiguel P."/>
            <person name="Csonka L."/>
        </authorList>
    </citation>
    <scope>NUCLEOTIDE SEQUENCE [LARGE SCALE GENOMIC DNA]</scope>
    <source>
        <strain evidence="1 2">R-53146</strain>
    </source>
</reference>
<keyword evidence="2" id="KW-1185">Reference proteome</keyword>
<organism evidence="1 2">
    <name type="scientific">Apibacter mensalis</name>
    <dbReference type="NCBI Taxonomy" id="1586267"/>
    <lineage>
        <taxon>Bacteria</taxon>
        <taxon>Pseudomonadati</taxon>
        <taxon>Bacteroidota</taxon>
        <taxon>Flavobacteriia</taxon>
        <taxon>Flavobacteriales</taxon>
        <taxon>Weeksellaceae</taxon>
        <taxon>Apibacter</taxon>
    </lineage>
</organism>
<proteinExistence type="predicted"/>
<gene>
    <name evidence="1" type="ORF">Ga0061079_1294</name>
</gene>
<evidence type="ECO:0000313" key="2">
    <source>
        <dbReference type="Proteomes" id="UP000182761"/>
    </source>
</evidence>
<dbReference type="AlphaFoldDB" id="A0A0X3AQ31"/>
<evidence type="ECO:0000313" key="1">
    <source>
        <dbReference type="EMBL" id="CVK17239.1"/>
    </source>
</evidence>
<dbReference type="EMBL" id="FCOR01000029">
    <property type="protein sequence ID" value="CVK17239.1"/>
    <property type="molecule type" value="Genomic_DNA"/>
</dbReference>
<name>A0A0X3AQ31_9FLAO</name>